<reference evidence="2 3" key="1">
    <citation type="journal article" date="2012" name="J. Bacteriol.">
        <title>Genome sequence of Mycobacterium hassiacum DSM 44199, a rare source of heat-stable mycobacterial proteins.</title>
        <authorList>
            <person name="Tiago I."/>
            <person name="Maranha A."/>
            <person name="Mendes V."/>
            <person name="Alarico S."/>
            <person name="Moynihan P.J."/>
            <person name="Clarke A.J."/>
            <person name="Macedo-Ribeiro S."/>
            <person name="Pereira P.J."/>
            <person name="Empadinhas N."/>
        </authorList>
    </citation>
    <scope>NUCLEOTIDE SEQUENCE [LARGE SCALE GENOMIC DNA]</scope>
    <source>
        <strain evidence="3">DSM 44199 / CIP 105218 / JCM 12690 / 3849</strain>
    </source>
</reference>
<evidence type="ECO:0000313" key="2">
    <source>
        <dbReference type="EMBL" id="EKF25493.1"/>
    </source>
</evidence>
<dbReference type="Proteomes" id="UP000006265">
    <property type="component" value="Unassembled WGS sequence"/>
</dbReference>
<evidence type="ECO:0000313" key="3">
    <source>
        <dbReference type="Proteomes" id="UP000006265"/>
    </source>
</evidence>
<comment type="caution">
    <text evidence="2">The sequence shown here is derived from an EMBL/GenBank/DDBJ whole genome shotgun (WGS) entry which is preliminary data.</text>
</comment>
<feature type="region of interest" description="Disordered" evidence="1">
    <location>
        <begin position="61"/>
        <end position="87"/>
    </location>
</feature>
<dbReference type="RefSeq" id="WP_005624070.1">
    <property type="nucleotide sequence ID" value="NZ_AMRA01000013.1"/>
</dbReference>
<sequence>MLQRIRTAQRRIGAALGKLNLDLPTPWMWVRAAAAASMNFGPRLAIFRSKLLHRLQETARRELADDTTDSAPHRGIDRKTAGVSSYR</sequence>
<dbReference type="AlphaFoldDB" id="K5B9I2"/>
<name>K5B9I2_MYCHD</name>
<protein>
    <submittedName>
        <fullName evidence="2">Uncharacterized protein</fullName>
    </submittedName>
</protein>
<dbReference type="PATRIC" id="fig|1122247.3.peg.432"/>
<evidence type="ECO:0000256" key="1">
    <source>
        <dbReference type="SAM" id="MobiDB-lite"/>
    </source>
</evidence>
<organism evidence="2 3">
    <name type="scientific">Mycolicibacterium hassiacum (strain DSM 44199 / CIP 105218 / JCM 12690 / 3849)</name>
    <name type="common">Mycobacterium hassiacum</name>
    <dbReference type="NCBI Taxonomy" id="1122247"/>
    <lineage>
        <taxon>Bacteria</taxon>
        <taxon>Bacillati</taxon>
        <taxon>Actinomycetota</taxon>
        <taxon>Actinomycetes</taxon>
        <taxon>Mycobacteriales</taxon>
        <taxon>Mycobacteriaceae</taxon>
        <taxon>Mycolicibacterium</taxon>
    </lineage>
</organism>
<proteinExistence type="predicted"/>
<dbReference type="EMBL" id="AMRA01000013">
    <property type="protein sequence ID" value="EKF25493.1"/>
    <property type="molecule type" value="Genomic_DNA"/>
</dbReference>
<accession>K5B9I2</accession>
<dbReference type="STRING" id="1122247.GCA_000379865_02609"/>
<keyword evidence="3" id="KW-1185">Reference proteome</keyword>
<gene>
    <name evidence="2" type="ORF">C731_0452</name>
</gene>
<feature type="compositionally biased region" description="Basic and acidic residues" evidence="1">
    <location>
        <begin position="71"/>
        <end position="80"/>
    </location>
</feature>